<dbReference type="InterPro" id="IPR009081">
    <property type="entry name" value="PP-bd_ACP"/>
</dbReference>
<accession>A0ABW0WK05</accession>
<evidence type="ECO:0000313" key="2">
    <source>
        <dbReference type="EMBL" id="MFC5657324.1"/>
    </source>
</evidence>
<protein>
    <submittedName>
        <fullName evidence="2">Acyl carrier protein</fullName>
    </submittedName>
</protein>
<keyword evidence="3" id="KW-1185">Reference proteome</keyword>
<dbReference type="EMBL" id="JBHSOE010000027">
    <property type="protein sequence ID" value="MFC5657324.1"/>
    <property type="molecule type" value="Genomic_DNA"/>
</dbReference>
<name>A0ABW0WK05_STRNO</name>
<reference evidence="3" key="1">
    <citation type="journal article" date="2019" name="Int. J. Syst. Evol. Microbiol.">
        <title>The Global Catalogue of Microorganisms (GCM) 10K type strain sequencing project: providing services to taxonomists for standard genome sequencing and annotation.</title>
        <authorList>
            <consortium name="The Broad Institute Genomics Platform"/>
            <consortium name="The Broad Institute Genome Sequencing Center for Infectious Disease"/>
            <person name="Wu L."/>
            <person name="Ma J."/>
        </authorList>
    </citation>
    <scope>NUCLEOTIDE SEQUENCE [LARGE SCALE GENOMIC DNA]</scope>
    <source>
        <strain evidence="3">KCTC 5701</strain>
    </source>
</reference>
<dbReference type="Pfam" id="PF00550">
    <property type="entry name" value="PP-binding"/>
    <property type="match status" value="1"/>
</dbReference>
<dbReference type="RefSeq" id="WP_344351179.1">
    <property type="nucleotide sequence ID" value="NZ_BAAASM010000043.1"/>
</dbReference>
<feature type="domain" description="Carrier" evidence="1">
    <location>
        <begin position="20"/>
        <end position="85"/>
    </location>
</feature>
<dbReference type="Gene3D" id="1.10.1200.10">
    <property type="entry name" value="ACP-like"/>
    <property type="match status" value="1"/>
</dbReference>
<evidence type="ECO:0000259" key="1">
    <source>
        <dbReference type="Pfam" id="PF00550"/>
    </source>
</evidence>
<proteinExistence type="predicted"/>
<dbReference type="Proteomes" id="UP001596065">
    <property type="component" value="Unassembled WGS sequence"/>
</dbReference>
<comment type="caution">
    <text evidence="2">The sequence shown here is derived from an EMBL/GenBank/DDBJ whole genome shotgun (WGS) entry which is preliminary data.</text>
</comment>
<dbReference type="SUPFAM" id="SSF47336">
    <property type="entry name" value="ACP-like"/>
    <property type="match status" value="1"/>
</dbReference>
<dbReference type="InterPro" id="IPR036736">
    <property type="entry name" value="ACP-like_sf"/>
</dbReference>
<evidence type="ECO:0000313" key="3">
    <source>
        <dbReference type="Proteomes" id="UP001596065"/>
    </source>
</evidence>
<sequence>MTPEQQTGKAPFDVDAVVDEITRFVAEQTRTKPGADQDLFVTGVANSMFAMQLVVFLEQTYSVTVAGPDLQLTNFRTVESMAALVGRLRAESAADSDV</sequence>
<gene>
    <name evidence="2" type="ORF">ACFP3J_17745</name>
</gene>
<organism evidence="2 3">
    <name type="scientific">Streptomyces nogalater</name>
    <dbReference type="NCBI Taxonomy" id="38314"/>
    <lineage>
        <taxon>Bacteria</taxon>
        <taxon>Bacillati</taxon>
        <taxon>Actinomycetota</taxon>
        <taxon>Actinomycetes</taxon>
        <taxon>Kitasatosporales</taxon>
        <taxon>Streptomycetaceae</taxon>
        <taxon>Streptomyces</taxon>
    </lineage>
</organism>